<dbReference type="VEuPathDB" id="FungiDB:GeneID_5666623"/>
<name>A7KCT7_PLEOS</name>
<dbReference type="Gene3D" id="3.10.28.10">
    <property type="entry name" value="Homing endonucleases"/>
    <property type="match status" value="2"/>
</dbReference>
<evidence type="ECO:0000259" key="2">
    <source>
        <dbReference type="Pfam" id="PF00961"/>
    </source>
</evidence>
<dbReference type="GO" id="GO:0005739">
    <property type="term" value="C:mitochondrion"/>
    <property type="evidence" value="ECO:0007669"/>
    <property type="project" value="UniProtKB-ARBA"/>
</dbReference>
<dbReference type="GO" id="GO:0004519">
    <property type="term" value="F:endonuclease activity"/>
    <property type="evidence" value="ECO:0007669"/>
    <property type="project" value="InterPro"/>
</dbReference>
<reference evidence="3" key="1">
    <citation type="submission" date="2007-01" db="EMBL/GenBank/DDBJ databases">
        <authorList>
            <person name="Zeng F.Y."/>
            <person name="Wang Y."/>
            <person name="Leung F.C."/>
        </authorList>
    </citation>
    <scope>NUCLEOTIDE SEQUENCE</scope>
    <source>
        <strain evidence="3">P51</strain>
    </source>
</reference>
<feature type="domain" description="Homing endonuclease LAGLIDADG" evidence="2">
    <location>
        <begin position="50"/>
        <end position="144"/>
    </location>
</feature>
<comment type="function">
    <text evidence="1">Mitochondrial DNA endonuclease involved in intron homing.</text>
</comment>
<keyword evidence="3" id="KW-0496">Mitochondrion</keyword>
<dbReference type="Pfam" id="PF00961">
    <property type="entry name" value="LAGLIDADG_1"/>
    <property type="match status" value="1"/>
</dbReference>
<reference evidence="3" key="2">
    <citation type="journal article" date="2008" name="FEMS Microbiol. Lett.">
        <title>The mitochondrial genome of the Basidiomycete fungus Pleurotus ostreatus (oyster mushroom).</title>
        <authorList>
            <person name="Wang Y."/>
            <person name="Zeng F."/>
            <person name="Hon C.C."/>
            <person name="Zhang Y."/>
            <person name="Leung F.C."/>
        </authorList>
    </citation>
    <scope>NUCLEOTIDE SEQUENCE</scope>
    <source>
        <strain evidence="3">P51</strain>
    </source>
</reference>
<geneLocation type="mitochondrion" evidence="3"/>
<dbReference type="GeneID" id="5666623"/>
<proteinExistence type="predicted"/>
<sequence length="270" mass="31682">METIRLNNRKKSLNIIHQRLNVGHLISHYTTLTINKNSLSENKEIFHQWLVGFTDGEGTFSIVRQNEKWNLTFKISQSTYNLRVLNYIKKQLKVGNINIEKNKKICNFRIRDRSILFNIIFPIFDKYPLLTSKKFDYDNFKKAYFILSDSKLNSIEKDNFIFKLLNELKPIEYISSAWRIPLDTVGAFRFSNFESLVDNTISNFENASKVMSKPWLIGFTEAEGSFYLVAKSKDRLVHAFEITQKKDKIVLLAIKYILHINTKVQHKKSG</sequence>
<dbReference type="SUPFAM" id="SSF55608">
    <property type="entry name" value="Homing endonucleases"/>
    <property type="match status" value="2"/>
</dbReference>
<protein>
    <submittedName>
        <fullName evidence="3">Uncharacterized protein cox1</fullName>
    </submittedName>
</protein>
<dbReference type="InterPro" id="IPR051289">
    <property type="entry name" value="LAGLIDADG_Endonuclease"/>
</dbReference>
<dbReference type="OrthoDB" id="5512188at2759"/>
<dbReference type="AlphaFoldDB" id="A7KCT7"/>
<dbReference type="InterPro" id="IPR004860">
    <property type="entry name" value="LAGLIDADG_dom"/>
</dbReference>
<dbReference type="PANTHER" id="PTHR36181:SF2">
    <property type="entry name" value="INTRON-ENCODED ENDONUCLEASE AI3-RELATED"/>
    <property type="match status" value="1"/>
</dbReference>
<evidence type="ECO:0000313" key="3">
    <source>
        <dbReference type="EMBL" id="ABM67618.1"/>
    </source>
</evidence>
<dbReference type="InterPro" id="IPR027434">
    <property type="entry name" value="Homing_endonucl"/>
</dbReference>
<accession>A7KCT7</accession>
<organism evidence="3">
    <name type="scientific">Pleurotus ostreatus</name>
    <name type="common">Oyster mushroom</name>
    <name type="synonym">White-rot fungus</name>
    <dbReference type="NCBI Taxonomy" id="5322"/>
    <lineage>
        <taxon>Eukaryota</taxon>
        <taxon>Fungi</taxon>
        <taxon>Dikarya</taxon>
        <taxon>Basidiomycota</taxon>
        <taxon>Agaricomycotina</taxon>
        <taxon>Agaricomycetes</taxon>
        <taxon>Agaricomycetidae</taxon>
        <taxon>Agaricales</taxon>
        <taxon>Pleurotineae</taxon>
        <taxon>Pleurotaceae</taxon>
        <taxon>Pleurotus</taxon>
    </lineage>
</organism>
<gene>
    <name evidence="3" type="primary">cox1</name>
</gene>
<dbReference type="RefSeq" id="YP_001504359.1">
    <property type="nucleotide sequence ID" value="NC_009905.1"/>
</dbReference>
<evidence type="ECO:0000256" key="1">
    <source>
        <dbReference type="ARBA" id="ARBA00002670"/>
    </source>
</evidence>
<dbReference type="EMBL" id="EF204913">
    <property type="protein sequence ID" value="ABM67618.1"/>
    <property type="molecule type" value="Genomic_DNA"/>
</dbReference>
<dbReference type="PANTHER" id="PTHR36181">
    <property type="entry name" value="INTRON-ENCODED ENDONUCLEASE AI3-RELATED"/>
    <property type="match status" value="1"/>
</dbReference>